<evidence type="ECO:0000256" key="2">
    <source>
        <dbReference type="ARBA" id="ARBA00023125"/>
    </source>
</evidence>
<dbReference type="PANTHER" id="PTHR33175:SF3">
    <property type="entry name" value="DNA-BINDING PROTEIN HU-BETA"/>
    <property type="match status" value="1"/>
</dbReference>
<accession>A0A1G1XL12</accession>
<dbReference type="STRING" id="1797529.A2570_01135"/>
<sequence>MNKVELAAKVAEQFELSKRQAGMILDAVFGGIINVVKTGKEANMAGFGSFKLVQRKARSGVNPKTGERIHIPATQVPKFKPAKVFKETVK</sequence>
<protein>
    <submittedName>
        <fullName evidence="4">DNA-binding protein</fullName>
    </submittedName>
</protein>
<dbReference type="Pfam" id="PF00216">
    <property type="entry name" value="Bac_DNA_binding"/>
    <property type="match status" value="1"/>
</dbReference>
<evidence type="ECO:0000313" key="4">
    <source>
        <dbReference type="EMBL" id="OGY40719.1"/>
    </source>
</evidence>
<comment type="similarity">
    <text evidence="3">Belongs to the bacterial histone-like protein family.</text>
</comment>
<dbReference type="PRINTS" id="PR01727">
    <property type="entry name" value="DNABINDINGHU"/>
</dbReference>
<proteinExistence type="inferred from homology"/>
<dbReference type="PANTHER" id="PTHR33175">
    <property type="entry name" value="DNA-BINDING PROTEIN HU"/>
    <property type="match status" value="1"/>
</dbReference>
<comment type="caution">
    <text evidence="4">The sequence shown here is derived from an EMBL/GenBank/DDBJ whole genome shotgun (WGS) entry which is preliminary data.</text>
</comment>
<dbReference type="InterPro" id="IPR010992">
    <property type="entry name" value="IHF-like_DNA-bd_dom_sf"/>
</dbReference>
<gene>
    <name evidence="4" type="ORF">A2570_01135</name>
</gene>
<dbReference type="InterPro" id="IPR020816">
    <property type="entry name" value="Histone-like_DNA-bd_CS"/>
</dbReference>
<dbReference type="EMBL" id="MHHY01000006">
    <property type="protein sequence ID" value="OGY40719.1"/>
    <property type="molecule type" value="Genomic_DNA"/>
</dbReference>
<keyword evidence="1" id="KW-0226">DNA condensation</keyword>
<dbReference type="GO" id="GO:0030261">
    <property type="term" value="P:chromosome condensation"/>
    <property type="evidence" value="ECO:0007669"/>
    <property type="project" value="UniProtKB-KW"/>
</dbReference>
<dbReference type="AlphaFoldDB" id="A0A1G1XL12"/>
<reference evidence="4 5" key="1">
    <citation type="journal article" date="2016" name="Nat. Commun.">
        <title>Thousands of microbial genomes shed light on interconnected biogeochemical processes in an aquifer system.</title>
        <authorList>
            <person name="Anantharaman K."/>
            <person name="Brown C.T."/>
            <person name="Hug L.A."/>
            <person name="Sharon I."/>
            <person name="Castelle C.J."/>
            <person name="Probst A.J."/>
            <person name="Thomas B.C."/>
            <person name="Singh A."/>
            <person name="Wilkins M.J."/>
            <person name="Karaoz U."/>
            <person name="Brodie E.L."/>
            <person name="Williams K.H."/>
            <person name="Hubbard S.S."/>
            <person name="Banfield J.F."/>
        </authorList>
    </citation>
    <scope>NUCLEOTIDE SEQUENCE [LARGE SCALE GENOMIC DNA]</scope>
</reference>
<dbReference type="CDD" id="cd13831">
    <property type="entry name" value="HU"/>
    <property type="match status" value="1"/>
</dbReference>
<evidence type="ECO:0000256" key="3">
    <source>
        <dbReference type="RuleBase" id="RU003939"/>
    </source>
</evidence>
<dbReference type="Proteomes" id="UP000178570">
    <property type="component" value="Unassembled WGS sequence"/>
</dbReference>
<dbReference type="SMART" id="SM00411">
    <property type="entry name" value="BHL"/>
    <property type="match status" value="1"/>
</dbReference>
<organism evidence="4 5">
    <name type="scientific">Candidatus Brennerbacteria bacterium RIFOXYD1_FULL_41_16</name>
    <dbReference type="NCBI Taxonomy" id="1797529"/>
    <lineage>
        <taxon>Bacteria</taxon>
        <taxon>Candidatus Brenneribacteriota</taxon>
    </lineage>
</organism>
<dbReference type="PROSITE" id="PS00045">
    <property type="entry name" value="HISTONE_LIKE"/>
    <property type="match status" value="1"/>
</dbReference>
<dbReference type="Gene3D" id="4.10.520.10">
    <property type="entry name" value="IHF-like DNA-binding proteins"/>
    <property type="match status" value="1"/>
</dbReference>
<dbReference type="SUPFAM" id="SSF47729">
    <property type="entry name" value="IHF-like DNA-binding proteins"/>
    <property type="match status" value="1"/>
</dbReference>
<dbReference type="GO" id="GO:0030527">
    <property type="term" value="F:structural constituent of chromatin"/>
    <property type="evidence" value="ECO:0007669"/>
    <property type="project" value="InterPro"/>
</dbReference>
<keyword evidence="2 4" id="KW-0238">DNA-binding</keyword>
<name>A0A1G1XL12_9BACT</name>
<evidence type="ECO:0000313" key="5">
    <source>
        <dbReference type="Proteomes" id="UP000178570"/>
    </source>
</evidence>
<dbReference type="GO" id="GO:0003677">
    <property type="term" value="F:DNA binding"/>
    <property type="evidence" value="ECO:0007669"/>
    <property type="project" value="UniProtKB-KW"/>
</dbReference>
<evidence type="ECO:0000256" key="1">
    <source>
        <dbReference type="ARBA" id="ARBA00023067"/>
    </source>
</evidence>
<dbReference type="InterPro" id="IPR000119">
    <property type="entry name" value="Hist_DNA-bd"/>
</dbReference>